<dbReference type="Proteomes" id="UP000886876">
    <property type="component" value="Unassembled WGS sequence"/>
</dbReference>
<accession>A0A9D1G438</accession>
<gene>
    <name evidence="1" type="ORF">IAD42_04290</name>
</gene>
<evidence type="ECO:0000313" key="2">
    <source>
        <dbReference type="Proteomes" id="UP000886876"/>
    </source>
</evidence>
<dbReference type="EMBL" id="DVJS01000103">
    <property type="protein sequence ID" value="HIS97175.1"/>
    <property type="molecule type" value="Genomic_DNA"/>
</dbReference>
<evidence type="ECO:0000313" key="1">
    <source>
        <dbReference type="EMBL" id="HIS97175.1"/>
    </source>
</evidence>
<reference evidence="1" key="2">
    <citation type="journal article" date="2021" name="PeerJ">
        <title>Extensive microbial diversity within the chicken gut microbiome revealed by metagenomics and culture.</title>
        <authorList>
            <person name="Gilroy R."/>
            <person name="Ravi A."/>
            <person name="Getino M."/>
            <person name="Pursley I."/>
            <person name="Horton D.L."/>
            <person name="Alikhan N.F."/>
            <person name="Baker D."/>
            <person name="Gharbi K."/>
            <person name="Hall N."/>
            <person name="Watson M."/>
            <person name="Adriaenssens E.M."/>
            <person name="Foster-Nyarko E."/>
            <person name="Jarju S."/>
            <person name="Secka A."/>
            <person name="Antonio M."/>
            <person name="Oren A."/>
            <person name="Chaudhuri R.R."/>
            <person name="La Ragione R."/>
            <person name="Hildebrand F."/>
            <person name="Pallen M.J."/>
        </authorList>
    </citation>
    <scope>NUCLEOTIDE SEQUENCE</scope>
    <source>
        <strain evidence="1">ChiHecec3B27-6122</strain>
    </source>
</reference>
<protein>
    <submittedName>
        <fullName evidence="1">Uncharacterized protein</fullName>
    </submittedName>
</protein>
<sequence>MSASRGRYAALLMAAMVFAVCLLVPALMLRDSGQPEPTDDMAATEQPSESLSLEQRAELYSRYVDGELSKTALDSSALGNSALMNAMRLAGRLESAIVFDRGAERSVSSRGANLYRVSDGTHSIRFLEYFREWDGDWSNWLVIVVDVDTFDLYYCYHSAACEQNLSSYLMNDNMEVGELFQDIGSSIGMDEFSVFDSIEDSVPFTLDFTNSVSGEVRSYETRLHVYEDAASLLVDIRLELEG</sequence>
<comment type="caution">
    <text evidence="1">The sequence shown here is derived from an EMBL/GenBank/DDBJ whole genome shotgun (WGS) entry which is preliminary data.</text>
</comment>
<name>A0A9D1G438_9FIRM</name>
<dbReference type="AlphaFoldDB" id="A0A9D1G438"/>
<proteinExistence type="predicted"/>
<reference evidence="1" key="1">
    <citation type="submission" date="2020-10" db="EMBL/GenBank/DDBJ databases">
        <authorList>
            <person name="Gilroy R."/>
        </authorList>
    </citation>
    <scope>NUCLEOTIDE SEQUENCE</scope>
    <source>
        <strain evidence="1">ChiHecec3B27-6122</strain>
    </source>
</reference>
<organism evidence="1 2">
    <name type="scientific">Candidatus Scatomorpha pullistercoris</name>
    <dbReference type="NCBI Taxonomy" id="2840929"/>
    <lineage>
        <taxon>Bacteria</taxon>
        <taxon>Bacillati</taxon>
        <taxon>Bacillota</taxon>
        <taxon>Clostridia</taxon>
        <taxon>Eubacteriales</taxon>
        <taxon>Candidatus Scatomorpha</taxon>
    </lineage>
</organism>